<dbReference type="InterPro" id="IPR011990">
    <property type="entry name" value="TPR-like_helical_dom_sf"/>
</dbReference>
<sequence length="968" mass="107964">MQIRATRGDPSFCREIRTNPPDRLRYDAEKEGRRRPAASAQGEQWSFGSWVRSRRSARTVRCDSRAPSSGRCCPRCCCGPTKWCRSSSSPKPSGTAAHLRLPVRCCTPNVFRLRRALAQVEPEGDQRIAFTTGYRLRVEPGELDLTVFRDHVRRGRADAAAGRHQRASTELRAALDQWRGSALTGVSDRYFEAEIVRLEDERLAAVEDRIEVDLALGEHSEAISELQDLTGRNPHRERLHGQLMVALSRAGRQAEALQVFRNLRQTLIDELGIDPGAQLRELHERVLRGDIEPVAPPSVDRRVRRNDLPADVLDFTGREDETQRLLATLPGDGTAVVINAVDGMAGVGKTTFAVHVAHRLTDLFPDAQVFIDLHGHSTEREAVAPATALDHLLRALGVPSSAIPHDLDQRAALWRAELAERKALVVLDNAANAAQVRPLLPGAAGCLALITSRRHLADLEAAQILSLAVLPPDDAVDLFTRIAGQERIEAEPEAVRDVVKLSGYLPLAIRIAAARLRSRTTWTVSHLAERLREGQQRLTELTIGDRSVAAAFALSYKHLSAEQQRLFRLLGLHPGADFDVHASANLADLQPATAQLLLEDLVDVHLLQLSSPGRYRFHDLLREHARSTAEETDSAARLEASLTRLIDFYLHTSLTAVSILDSVLPKVEAKPPGIGHHPFLLDDETSAWRWFTVENQNLLAAQRLALGKGWHAPVWQLAWALNPFHNWKGLNHDALVVRRAALVAADQLGETAIQVQTHRQLSYIYARTGHHTVALEHLHQALRLAEDAGDLEGQAATHRAFARAYELQQQNDREALAHATQALNLFEILDLPRMVGRQHSQMGWHHARLGNHDEARTHCEAGLIVSRQHHDRVGASLAFDSLGYVAFLSGRHEQAVDYYQQAVEAYNDLHEVHEQAHALERLGQAEHALNRYAQARASWQRALDMFRVQHLVKDAERVQLYLDLLADR</sequence>
<evidence type="ECO:0000256" key="3">
    <source>
        <dbReference type="PROSITE-ProRule" id="PRU00339"/>
    </source>
</evidence>
<dbReference type="Proteomes" id="UP000323454">
    <property type="component" value="Unassembled WGS sequence"/>
</dbReference>
<name>A0A5B2WFJ6_9PSEU</name>
<dbReference type="CDD" id="cd15831">
    <property type="entry name" value="BTAD"/>
    <property type="match status" value="1"/>
</dbReference>
<comment type="caution">
    <text evidence="5">The sequence shown here is derived from an EMBL/GenBank/DDBJ whole genome shotgun (WGS) entry which is preliminary data.</text>
</comment>
<dbReference type="SMART" id="SM01043">
    <property type="entry name" value="BTAD"/>
    <property type="match status" value="1"/>
</dbReference>
<dbReference type="SMART" id="SM00028">
    <property type="entry name" value="TPR"/>
    <property type="match status" value="4"/>
</dbReference>
<dbReference type="Gene3D" id="1.10.10.10">
    <property type="entry name" value="Winged helix-like DNA-binding domain superfamily/Winged helix DNA-binding domain"/>
    <property type="match status" value="1"/>
</dbReference>
<evidence type="ECO:0000313" key="5">
    <source>
        <dbReference type="EMBL" id="KAA2250953.1"/>
    </source>
</evidence>
<proteinExistence type="predicted"/>
<feature type="repeat" description="TPR" evidence="3">
    <location>
        <begin position="876"/>
        <end position="909"/>
    </location>
</feature>
<dbReference type="GO" id="GO:0043531">
    <property type="term" value="F:ADP binding"/>
    <property type="evidence" value="ECO:0007669"/>
    <property type="project" value="InterPro"/>
</dbReference>
<gene>
    <name evidence="5" type="ORF">F0L68_38330</name>
</gene>
<dbReference type="Gene3D" id="1.25.40.10">
    <property type="entry name" value="Tetratricopeptide repeat domain"/>
    <property type="match status" value="2"/>
</dbReference>
<feature type="repeat" description="TPR" evidence="3">
    <location>
        <begin position="755"/>
        <end position="788"/>
    </location>
</feature>
<evidence type="ECO:0000259" key="4">
    <source>
        <dbReference type="SMART" id="SM01043"/>
    </source>
</evidence>
<keyword evidence="2" id="KW-0804">Transcription</keyword>
<keyword evidence="1" id="KW-0805">Transcription regulation</keyword>
<dbReference type="PRINTS" id="PR00364">
    <property type="entry name" value="DISEASERSIST"/>
</dbReference>
<dbReference type="EMBL" id="VUOB01000086">
    <property type="protein sequence ID" value="KAA2250953.1"/>
    <property type="molecule type" value="Genomic_DNA"/>
</dbReference>
<dbReference type="PANTHER" id="PTHR35807:SF1">
    <property type="entry name" value="TRANSCRIPTIONAL REGULATOR REDD"/>
    <property type="match status" value="1"/>
</dbReference>
<dbReference type="GO" id="GO:0003677">
    <property type="term" value="F:DNA binding"/>
    <property type="evidence" value="ECO:0007669"/>
    <property type="project" value="TreeGrafter"/>
</dbReference>
<dbReference type="Gene3D" id="3.40.50.300">
    <property type="entry name" value="P-loop containing nucleotide triphosphate hydrolases"/>
    <property type="match status" value="1"/>
</dbReference>
<dbReference type="InterPro" id="IPR005158">
    <property type="entry name" value="BTAD"/>
</dbReference>
<dbReference type="Pfam" id="PF03704">
    <property type="entry name" value="BTAD"/>
    <property type="match status" value="1"/>
</dbReference>
<dbReference type="AlphaFoldDB" id="A0A5B2WFJ6"/>
<dbReference type="InterPro" id="IPR051677">
    <property type="entry name" value="AfsR-DnrI-RedD_regulator"/>
</dbReference>
<organism evidence="5 6">
    <name type="scientific">Solihabitans fulvus</name>
    <dbReference type="NCBI Taxonomy" id="1892852"/>
    <lineage>
        <taxon>Bacteria</taxon>
        <taxon>Bacillati</taxon>
        <taxon>Actinomycetota</taxon>
        <taxon>Actinomycetes</taxon>
        <taxon>Pseudonocardiales</taxon>
        <taxon>Pseudonocardiaceae</taxon>
        <taxon>Solihabitans</taxon>
    </lineage>
</organism>
<evidence type="ECO:0000256" key="2">
    <source>
        <dbReference type="ARBA" id="ARBA00023163"/>
    </source>
</evidence>
<keyword evidence="3" id="KW-0802">TPR repeat</keyword>
<evidence type="ECO:0000256" key="1">
    <source>
        <dbReference type="ARBA" id="ARBA00023015"/>
    </source>
</evidence>
<dbReference type="InterPro" id="IPR036388">
    <property type="entry name" value="WH-like_DNA-bd_sf"/>
</dbReference>
<dbReference type="Pfam" id="PF13424">
    <property type="entry name" value="TPR_12"/>
    <property type="match status" value="1"/>
</dbReference>
<protein>
    <submittedName>
        <fullName evidence="5">Tetratricopeptide repeat protein</fullName>
    </submittedName>
</protein>
<dbReference type="PROSITE" id="PS50005">
    <property type="entry name" value="TPR"/>
    <property type="match status" value="2"/>
</dbReference>
<dbReference type="InterPro" id="IPR019734">
    <property type="entry name" value="TPR_rpt"/>
</dbReference>
<dbReference type="InterPro" id="IPR027417">
    <property type="entry name" value="P-loop_NTPase"/>
</dbReference>
<dbReference type="OrthoDB" id="9807521at2"/>
<evidence type="ECO:0000313" key="6">
    <source>
        <dbReference type="Proteomes" id="UP000323454"/>
    </source>
</evidence>
<dbReference type="PANTHER" id="PTHR35807">
    <property type="entry name" value="TRANSCRIPTIONAL REGULATOR REDD-RELATED"/>
    <property type="match status" value="1"/>
</dbReference>
<dbReference type="GO" id="GO:0006355">
    <property type="term" value="P:regulation of DNA-templated transcription"/>
    <property type="evidence" value="ECO:0007669"/>
    <property type="project" value="TreeGrafter"/>
</dbReference>
<dbReference type="SUPFAM" id="SSF48452">
    <property type="entry name" value="TPR-like"/>
    <property type="match status" value="3"/>
</dbReference>
<dbReference type="SUPFAM" id="SSF52540">
    <property type="entry name" value="P-loop containing nucleoside triphosphate hydrolases"/>
    <property type="match status" value="1"/>
</dbReference>
<accession>A0A5B2WFJ6</accession>
<reference evidence="5 6" key="2">
    <citation type="submission" date="2019-09" db="EMBL/GenBank/DDBJ databases">
        <authorList>
            <person name="Jin C."/>
        </authorList>
    </citation>
    <scope>NUCLEOTIDE SEQUENCE [LARGE SCALE GENOMIC DNA]</scope>
    <source>
        <strain evidence="5 6">AN110305</strain>
    </source>
</reference>
<reference evidence="5 6" key="1">
    <citation type="submission" date="2019-09" db="EMBL/GenBank/DDBJ databases">
        <title>Goodfellowia gen. nov., a new genus of the Pseudonocardineae related to Actinoalloteichus, containing Goodfellowia coeruleoviolacea gen. nov., comb. nov. gen. nov., comb. nov.</title>
        <authorList>
            <person name="Labeda D."/>
        </authorList>
    </citation>
    <scope>NUCLEOTIDE SEQUENCE [LARGE SCALE GENOMIC DNA]</scope>
    <source>
        <strain evidence="5 6">AN110305</strain>
    </source>
</reference>
<feature type="domain" description="Bacterial transcriptional activator" evidence="4">
    <location>
        <begin position="143"/>
        <end position="287"/>
    </location>
</feature>
<keyword evidence="6" id="KW-1185">Reference proteome</keyword>